<evidence type="ECO:0008006" key="4">
    <source>
        <dbReference type="Google" id="ProtNLM"/>
    </source>
</evidence>
<proteinExistence type="predicted"/>
<dbReference type="PANTHER" id="PTHR38166:SF1">
    <property type="entry name" value="C2H2-TYPE DOMAIN-CONTAINING PROTEIN"/>
    <property type="match status" value="1"/>
</dbReference>
<evidence type="ECO:0000313" key="2">
    <source>
        <dbReference type="EMBL" id="KAK9416776.1"/>
    </source>
</evidence>
<dbReference type="PANTHER" id="PTHR38166">
    <property type="entry name" value="C2H2-TYPE DOMAIN-CONTAINING PROTEIN-RELATED"/>
    <property type="match status" value="1"/>
</dbReference>
<feature type="region of interest" description="Disordered" evidence="1">
    <location>
        <begin position="203"/>
        <end position="227"/>
    </location>
</feature>
<reference evidence="2 3" key="1">
    <citation type="journal article" date="2024" name="J. Plant Pathol.">
        <title>Sequence and assembly of the genome of Seiridium unicorne, isolate CBS 538.82, causal agent of cypress canker disease.</title>
        <authorList>
            <person name="Scali E."/>
            <person name="Rocca G.D."/>
            <person name="Danti R."/>
            <person name="Garbelotto M."/>
            <person name="Barberini S."/>
            <person name="Baroncelli R."/>
            <person name="Emiliani G."/>
        </authorList>
    </citation>
    <scope>NUCLEOTIDE SEQUENCE [LARGE SCALE GENOMIC DNA]</scope>
    <source>
        <strain evidence="2 3">BM-138-508</strain>
    </source>
</reference>
<protein>
    <recommendedName>
        <fullName evidence="4">C2H2-type domain-containing protein</fullName>
    </recommendedName>
</protein>
<dbReference type="EMBL" id="JARVKF010000404">
    <property type="protein sequence ID" value="KAK9416776.1"/>
    <property type="molecule type" value="Genomic_DNA"/>
</dbReference>
<accession>A0ABR2UQF7</accession>
<evidence type="ECO:0000313" key="3">
    <source>
        <dbReference type="Proteomes" id="UP001408356"/>
    </source>
</evidence>
<evidence type="ECO:0000256" key="1">
    <source>
        <dbReference type="SAM" id="MobiDB-lite"/>
    </source>
</evidence>
<name>A0ABR2UQF7_9PEZI</name>
<keyword evidence="3" id="KW-1185">Reference proteome</keyword>
<feature type="compositionally biased region" description="Basic and acidic residues" evidence="1">
    <location>
        <begin position="251"/>
        <end position="261"/>
    </location>
</feature>
<feature type="region of interest" description="Disordered" evidence="1">
    <location>
        <begin position="250"/>
        <end position="290"/>
    </location>
</feature>
<feature type="compositionally biased region" description="Low complexity" evidence="1">
    <location>
        <begin position="274"/>
        <end position="286"/>
    </location>
</feature>
<sequence length="608" mass="68944">MRKRIPRNPERSAGTISSGRLPQMQRPQHRGRQPTIDPPQNGKTKEGFPEDNLKQEVLDAQYIIPGQSTDSAHFSTAANSSQLSSNENFIPTSHTDQTAWGIYHDDGYFYSPGVYDAQCTADESSQMMIDQSLLTTQEDMHCFPLSVTHELMKDDFPGEVFNQMSATDMIRALSLMDGGCLKMEDEGTLQFEFHNLDELYQPQTSGPSSAKKINFTPESSPSSEGDIRMDEEIKTEPNGRILGCSTSFETQENRTIRERKPTRASQYPARAVVSSNHGQASQSSSGEYNGTAWDTQAFSGTFRPSKKRKLQHSDSLSLAKDKPKTSRLLACPFYKWNCQVYGDCFRYELRRPKDVRQHLYRKHMQPQFYCPVCYKTLRNTESRDIHVQKRACVPADGSSGFNGVSEDQKIRLTDYVCGTKPVEEQWYDIWDIIFGGTVQPPQSCYLGNYLEQPMKQLQNYWVTRRSEIIHSAAARMNRVVSEEDISLSNSIISILLGCFRGDAHTVFRKTEERVEPMLNTIEQREAMEGNLHHLPYNNSNSEISVSSDMIRDTMRDGGAAYEPVESLIDAYDCGFDELQDGDRWLIDPYFLGGIGEAFSSDSFDYSKS</sequence>
<organism evidence="2 3">
    <name type="scientific">Seiridium unicorne</name>
    <dbReference type="NCBI Taxonomy" id="138068"/>
    <lineage>
        <taxon>Eukaryota</taxon>
        <taxon>Fungi</taxon>
        <taxon>Dikarya</taxon>
        <taxon>Ascomycota</taxon>
        <taxon>Pezizomycotina</taxon>
        <taxon>Sordariomycetes</taxon>
        <taxon>Xylariomycetidae</taxon>
        <taxon>Amphisphaeriales</taxon>
        <taxon>Sporocadaceae</taxon>
        <taxon>Seiridium</taxon>
    </lineage>
</organism>
<dbReference type="Proteomes" id="UP001408356">
    <property type="component" value="Unassembled WGS sequence"/>
</dbReference>
<feature type="region of interest" description="Disordered" evidence="1">
    <location>
        <begin position="1"/>
        <end position="49"/>
    </location>
</feature>
<gene>
    <name evidence="2" type="ORF">SUNI508_09474</name>
</gene>
<comment type="caution">
    <text evidence="2">The sequence shown here is derived from an EMBL/GenBank/DDBJ whole genome shotgun (WGS) entry which is preliminary data.</text>
</comment>